<feature type="transmembrane region" description="Helical" evidence="1">
    <location>
        <begin position="125"/>
        <end position="143"/>
    </location>
</feature>
<dbReference type="RefSeq" id="WP_276236747.1">
    <property type="nucleotide sequence ID" value="NZ_CP119989.1"/>
</dbReference>
<dbReference type="GeneID" id="79270357"/>
<evidence type="ECO:0000313" key="2">
    <source>
        <dbReference type="EMBL" id="MFC7098709.1"/>
    </source>
</evidence>
<evidence type="ECO:0000256" key="1">
    <source>
        <dbReference type="SAM" id="Phobius"/>
    </source>
</evidence>
<proteinExistence type="predicted"/>
<gene>
    <name evidence="2" type="ORF">ACFQKD_15490</name>
</gene>
<accession>A0ABD5WYV2</accession>
<feature type="transmembrane region" description="Helical" evidence="1">
    <location>
        <begin position="20"/>
        <end position="41"/>
    </location>
</feature>
<keyword evidence="3" id="KW-1185">Reference proteome</keyword>
<reference evidence="2 3" key="1">
    <citation type="journal article" date="2019" name="Int. J. Syst. Evol. Microbiol.">
        <title>The Global Catalogue of Microorganisms (GCM) 10K type strain sequencing project: providing services to taxonomists for standard genome sequencing and annotation.</title>
        <authorList>
            <consortium name="The Broad Institute Genomics Platform"/>
            <consortium name="The Broad Institute Genome Sequencing Center for Infectious Disease"/>
            <person name="Wu L."/>
            <person name="Ma J."/>
        </authorList>
    </citation>
    <scope>NUCLEOTIDE SEQUENCE [LARGE SCALE GENOMIC DNA]</scope>
    <source>
        <strain evidence="2 3">DT55</strain>
    </source>
</reference>
<evidence type="ECO:0000313" key="3">
    <source>
        <dbReference type="Proteomes" id="UP001596388"/>
    </source>
</evidence>
<feature type="transmembrane region" description="Helical" evidence="1">
    <location>
        <begin position="101"/>
        <end position="118"/>
    </location>
</feature>
<sequence length="159" mass="15897">MTDDTPRPTDSAVDDLGGALVAYRLAIYLGGLAVIGLPLALREAVGVTVPPAARTALTVTTIAVMVVTYLFERRLGIDGDHAADTGGATAGDGGYPLGTRAAIAVAVLGLAAGVYVTLEVSVGAGLLFVGGAYLFAFLAYGRGDAPEADTETEPDGGVS</sequence>
<keyword evidence="1" id="KW-0812">Transmembrane</keyword>
<evidence type="ECO:0008006" key="4">
    <source>
        <dbReference type="Google" id="ProtNLM"/>
    </source>
</evidence>
<keyword evidence="1" id="KW-1133">Transmembrane helix</keyword>
<dbReference type="AlphaFoldDB" id="A0ABD5WYV2"/>
<dbReference type="EMBL" id="JBHTAG010000003">
    <property type="protein sequence ID" value="MFC7098709.1"/>
    <property type="molecule type" value="Genomic_DNA"/>
</dbReference>
<feature type="transmembrane region" description="Helical" evidence="1">
    <location>
        <begin position="53"/>
        <end position="71"/>
    </location>
</feature>
<protein>
    <recommendedName>
        <fullName evidence="4">Cox cluster protein</fullName>
    </recommendedName>
</protein>
<comment type="caution">
    <text evidence="2">The sequence shown here is derived from an EMBL/GenBank/DDBJ whole genome shotgun (WGS) entry which is preliminary data.</text>
</comment>
<dbReference type="Proteomes" id="UP001596388">
    <property type="component" value="Unassembled WGS sequence"/>
</dbReference>
<keyword evidence="1" id="KW-0472">Membrane</keyword>
<organism evidence="2 3">
    <name type="scientific">Halobaculum marinum</name>
    <dbReference type="NCBI Taxonomy" id="3031996"/>
    <lineage>
        <taxon>Archaea</taxon>
        <taxon>Methanobacteriati</taxon>
        <taxon>Methanobacteriota</taxon>
        <taxon>Stenosarchaea group</taxon>
        <taxon>Halobacteria</taxon>
        <taxon>Halobacteriales</taxon>
        <taxon>Haloferacaceae</taxon>
        <taxon>Halobaculum</taxon>
    </lineage>
</organism>
<name>A0ABD5WYV2_9EURY</name>